<keyword evidence="2" id="KW-0808">Transferase</keyword>
<keyword evidence="3" id="KW-1185">Reference proteome</keyword>
<evidence type="ECO:0000313" key="2">
    <source>
        <dbReference type="EMBL" id="CUH81264.1"/>
    </source>
</evidence>
<feature type="chain" id="PRO_5006063422" evidence="1">
    <location>
        <begin position="22"/>
        <end position="188"/>
    </location>
</feature>
<dbReference type="InterPro" id="IPR011990">
    <property type="entry name" value="TPR-like_helical_dom_sf"/>
</dbReference>
<dbReference type="Proteomes" id="UP000052022">
    <property type="component" value="Unassembled WGS sequence"/>
</dbReference>
<dbReference type="EMBL" id="CYSD01000042">
    <property type="protein sequence ID" value="CUH81264.1"/>
    <property type="molecule type" value="Genomic_DNA"/>
</dbReference>
<dbReference type="SUPFAM" id="SSF48452">
    <property type="entry name" value="TPR-like"/>
    <property type="match status" value="1"/>
</dbReference>
<evidence type="ECO:0000256" key="1">
    <source>
        <dbReference type="SAM" id="SignalP"/>
    </source>
</evidence>
<dbReference type="RefSeq" id="WP_058291317.1">
    <property type="nucleotide sequence ID" value="NZ_CYSD01000042.1"/>
</dbReference>
<dbReference type="OrthoDB" id="9815010at2"/>
<proteinExistence type="predicted"/>
<dbReference type="SMART" id="SM00028">
    <property type="entry name" value="TPR"/>
    <property type="match status" value="2"/>
</dbReference>
<name>A0A0P1GH62_9RHOB</name>
<evidence type="ECO:0000313" key="3">
    <source>
        <dbReference type="Proteomes" id="UP000052022"/>
    </source>
</evidence>
<keyword evidence="1" id="KW-0732">Signal</keyword>
<accession>A0A0P1GH62</accession>
<gene>
    <name evidence="2" type="ORF">TRM7557_03325</name>
</gene>
<dbReference type="InterPro" id="IPR019734">
    <property type="entry name" value="TPR_rpt"/>
</dbReference>
<dbReference type="AlphaFoldDB" id="A0A0P1GH62"/>
<sequence>MYPAICLFVASVVFSATQAAATCPVSEPQTEDLDRVIARLQAAATEGQAQALNTQLWEIWTTAPDERAQAILDRGMRRRSGYDFLGALADFDALIAYCPDYAEGWNQRAFVHFLTRDFEAALVDLKQTLILSPRHIGALSGQALTLMELSRPDEARTVLNTALALNPWLPERHLMAPGGPLAPKGTDL</sequence>
<dbReference type="STRING" id="928856.SAMN04488049_102161"/>
<dbReference type="Gene3D" id="1.25.40.10">
    <property type="entry name" value="Tetratricopeptide repeat domain"/>
    <property type="match status" value="1"/>
</dbReference>
<feature type="signal peptide" evidence="1">
    <location>
        <begin position="1"/>
        <end position="21"/>
    </location>
</feature>
<dbReference type="GO" id="GO:0016740">
    <property type="term" value="F:transferase activity"/>
    <property type="evidence" value="ECO:0007669"/>
    <property type="project" value="UniProtKB-KW"/>
</dbReference>
<protein>
    <submittedName>
        <fullName evidence="2">Putative O-linked N-acetylglucosamine transferase, SPINDLY family</fullName>
    </submittedName>
</protein>
<organism evidence="2 3">
    <name type="scientific">Tritonibacter multivorans</name>
    <dbReference type="NCBI Taxonomy" id="928856"/>
    <lineage>
        <taxon>Bacteria</taxon>
        <taxon>Pseudomonadati</taxon>
        <taxon>Pseudomonadota</taxon>
        <taxon>Alphaproteobacteria</taxon>
        <taxon>Rhodobacterales</taxon>
        <taxon>Paracoccaceae</taxon>
        <taxon>Tritonibacter</taxon>
    </lineage>
</organism>
<reference evidence="2 3" key="1">
    <citation type="submission" date="2015-09" db="EMBL/GenBank/DDBJ databases">
        <authorList>
            <consortium name="Swine Surveillance"/>
        </authorList>
    </citation>
    <scope>NUCLEOTIDE SEQUENCE [LARGE SCALE GENOMIC DNA]</scope>
    <source>
        <strain evidence="2 3">CECT 7557</strain>
    </source>
</reference>